<organism evidence="2">
    <name type="scientific">Lygus hesperus</name>
    <name type="common">Western plant bug</name>
    <dbReference type="NCBI Taxonomy" id="30085"/>
    <lineage>
        <taxon>Eukaryota</taxon>
        <taxon>Metazoa</taxon>
        <taxon>Ecdysozoa</taxon>
        <taxon>Arthropoda</taxon>
        <taxon>Hexapoda</taxon>
        <taxon>Insecta</taxon>
        <taxon>Pterygota</taxon>
        <taxon>Neoptera</taxon>
        <taxon>Paraneoptera</taxon>
        <taxon>Hemiptera</taxon>
        <taxon>Heteroptera</taxon>
        <taxon>Panheteroptera</taxon>
        <taxon>Cimicomorpha</taxon>
        <taxon>Miridae</taxon>
        <taxon>Mirini</taxon>
        <taxon>Lygus</taxon>
    </lineage>
</organism>
<dbReference type="PANTHER" id="PTHR33198">
    <property type="entry name" value="ANK_REP_REGION DOMAIN-CONTAINING PROTEIN-RELATED"/>
    <property type="match status" value="1"/>
</dbReference>
<gene>
    <name evidence="2" type="ORF">CM83_48047</name>
</gene>
<evidence type="ECO:0000256" key="1">
    <source>
        <dbReference type="SAM" id="MobiDB-lite"/>
    </source>
</evidence>
<feature type="compositionally biased region" description="Basic and acidic residues" evidence="1">
    <location>
        <begin position="113"/>
        <end position="129"/>
    </location>
</feature>
<feature type="non-terminal residue" evidence="2">
    <location>
        <position position="156"/>
    </location>
</feature>
<reference evidence="2" key="1">
    <citation type="journal article" date="2014" name="PLoS ONE">
        <title>Transcriptome-Based Identification of ABC Transporters in the Western Tarnished Plant Bug Lygus hesperus.</title>
        <authorList>
            <person name="Hull J.J."/>
            <person name="Chaney K."/>
            <person name="Geib S.M."/>
            <person name="Fabrick J.A."/>
            <person name="Brent C.S."/>
            <person name="Walsh D."/>
            <person name="Lavine L.C."/>
        </authorList>
    </citation>
    <scope>NUCLEOTIDE SEQUENCE</scope>
</reference>
<sequence length="156" mass="18399">HFNPKTNLTVERHNFFSRQQKTGESVDEFVTALKNLASTCDLGNLKDSLIKDILILGLRKDNVQMKERLLQEEDLKLDKAIKICRSLELSKIQAQETERSPERQQVHKVFKKQQTDQRPPERTEYDNKNRYRTRSAAQNIPRYQQRRASAPRHGQR</sequence>
<name>A0A0A9YDV2_LYGHE</name>
<feature type="region of interest" description="Disordered" evidence="1">
    <location>
        <begin position="93"/>
        <end position="156"/>
    </location>
</feature>
<feature type="non-terminal residue" evidence="2">
    <location>
        <position position="1"/>
    </location>
</feature>
<feature type="compositionally biased region" description="Basic and acidic residues" evidence="1">
    <location>
        <begin position="96"/>
        <end position="105"/>
    </location>
</feature>
<dbReference type="EMBL" id="GBHO01015939">
    <property type="protein sequence ID" value="JAG27665.1"/>
    <property type="molecule type" value="Transcribed_RNA"/>
</dbReference>
<dbReference type="AlphaFoldDB" id="A0A0A9YDV2"/>
<dbReference type="PANTHER" id="PTHR33198:SF20">
    <property type="entry name" value="RETROTRANSPOSON GAG DOMAIN-CONTAINING PROTEIN"/>
    <property type="match status" value="1"/>
</dbReference>
<reference evidence="2" key="2">
    <citation type="submission" date="2014-07" db="EMBL/GenBank/DDBJ databases">
        <authorList>
            <person name="Hull J."/>
        </authorList>
    </citation>
    <scope>NUCLEOTIDE SEQUENCE</scope>
</reference>
<protein>
    <submittedName>
        <fullName evidence="2">Uncharacterized protein</fullName>
    </submittedName>
</protein>
<accession>A0A0A9YDV2</accession>
<evidence type="ECO:0000313" key="2">
    <source>
        <dbReference type="EMBL" id="JAG27665.1"/>
    </source>
</evidence>
<proteinExistence type="predicted"/>